<protein>
    <submittedName>
        <fullName evidence="12">ATPase component of various ABC-type transport systems with duplicated ATPase domain</fullName>
    </submittedName>
</protein>
<dbReference type="CDD" id="cd03225">
    <property type="entry name" value="ABC_cobalt_CbiO_domain1"/>
    <property type="match status" value="1"/>
</dbReference>
<gene>
    <name evidence="12" type="ORF">EubceDRAFT1_2637</name>
</gene>
<evidence type="ECO:0000256" key="9">
    <source>
        <dbReference type="ARBA" id="ARBA00023136"/>
    </source>
</evidence>
<keyword evidence="6" id="KW-0547">Nucleotide-binding</keyword>
<dbReference type="HOGENOM" id="CLU_000604_86_7_9"/>
<dbReference type="PROSITE" id="PS00211">
    <property type="entry name" value="ABC_TRANSPORTER_1"/>
    <property type="match status" value="1"/>
</dbReference>
<dbReference type="GO" id="GO:0043190">
    <property type="term" value="C:ATP-binding cassette (ABC) transporter complex"/>
    <property type="evidence" value="ECO:0007669"/>
    <property type="project" value="TreeGrafter"/>
</dbReference>
<dbReference type="InterPro" id="IPR015856">
    <property type="entry name" value="ABC_transpr_CbiO/EcfA_su"/>
</dbReference>
<comment type="function">
    <text evidence="10">Probably part of an ABC transporter complex. Responsible for energy coupling to the transport system.</text>
</comment>
<feature type="domain" description="ABC transporter" evidence="11">
    <location>
        <begin position="291"/>
        <end position="518"/>
    </location>
</feature>
<dbReference type="OrthoDB" id="501320at2"/>
<evidence type="ECO:0000256" key="4">
    <source>
        <dbReference type="ARBA" id="ARBA00022475"/>
    </source>
</evidence>
<dbReference type="eggNOG" id="COG1129">
    <property type="taxonomic scope" value="Bacteria"/>
</dbReference>
<keyword evidence="4" id="KW-1003">Cell membrane</keyword>
<dbReference type="Pfam" id="PF00005">
    <property type="entry name" value="ABC_tran"/>
    <property type="match status" value="2"/>
</dbReference>
<evidence type="ECO:0000313" key="13">
    <source>
        <dbReference type="Proteomes" id="UP000005753"/>
    </source>
</evidence>
<dbReference type="STRING" id="633697.EubceDRAFT1_2637"/>
<dbReference type="GO" id="GO:0016887">
    <property type="term" value="F:ATP hydrolysis activity"/>
    <property type="evidence" value="ECO:0007669"/>
    <property type="project" value="InterPro"/>
</dbReference>
<evidence type="ECO:0000256" key="1">
    <source>
        <dbReference type="ARBA" id="ARBA00004202"/>
    </source>
</evidence>
<dbReference type="Proteomes" id="UP000005753">
    <property type="component" value="Chromosome"/>
</dbReference>
<dbReference type="InterPro" id="IPR027417">
    <property type="entry name" value="P-loop_NTPase"/>
</dbReference>
<reference evidence="12 13" key="1">
    <citation type="submission" date="2010-08" db="EMBL/GenBank/DDBJ databases">
        <authorList>
            <consortium name="US DOE Joint Genome Institute (JGI-PGF)"/>
            <person name="Lucas S."/>
            <person name="Copeland A."/>
            <person name="Lapidus A."/>
            <person name="Cheng J.-F."/>
            <person name="Bruce D."/>
            <person name="Goodwin L."/>
            <person name="Pitluck S."/>
            <person name="Land M.L."/>
            <person name="Hauser L."/>
            <person name="Chang Y.-J."/>
            <person name="Anderson I.J."/>
            <person name="Johnson E."/>
            <person name="Mulhopadhyay B."/>
            <person name="Kyrpides N."/>
            <person name="Woyke T.J."/>
        </authorList>
    </citation>
    <scope>NUCLEOTIDE SEQUENCE [LARGE SCALE GENOMIC DNA]</scope>
    <source>
        <strain evidence="12 13">6</strain>
    </source>
</reference>
<reference evidence="12 13" key="2">
    <citation type="submission" date="2012-02" db="EMBL/GenBank/DDBJ databases">
        <title>Improved High-Quality Draft sequence of Eubacterium cellulosolvens 6.</title>
        <authorList>
            <consortium name="US DOE Joint Genome Institute"/>
            <person name="Lucas S."/>
            <person name="Han J."/>
            <person name="Lapidus A."/>
            <person name="Cheng J.-F."/>
            <person name="Goodwin L."/>
            <person name="Pitluck S."/>
            <person name="Peters L."/>
            <person name="Mikhailova N."/>
            <person name="Gu W."/>
            <person name="Detter J.C."/>
            <person name="Han C."/>
            <person name="Tapia R."/>
            <person name="Land M."/>
            <person name="Hauser L."/>
            <person name="Kyrpides N."/>
            <person name="Ivanova N."/>
            <person name="Pagani I."/>
            <person name="Johnson E."/>
            <person name="Mukhopadhyay B."/>
            <person name="Anderson I."/>
            <person name="Woyke T."/>
        </authorList>
    </citation>
    <scope>NUCLEOTIDE SEQUENCE [LARGE SCALE GENOMIC DNA]</scope>
    <source>
        <strain evidence="12 13">6</strain>
    </source>
</reference>
<evidence type="ECO:0000259" key="11">
    <source>
        <dbReference type="PROSITE" id="PS50893"/>
    </source>
</evidence>
<dbReference type="SUPFAM" id="SSF52540">
    <property type="entry name" value="P-loop containing nucleoside triphosphate hydrolases"/>
    <property type="match status" value="2"/>
</dbReference>
<comment type="subcellular location">
    <subcellularLocation>
        <location evidence="1">Cell membrane</location>
        <topology evidence="1">Peripheral membrane protein</topology>
    </subcellularLocation>
</comment>
<dbReference type="InterPro" id="IPR017871">
    <property type="entry name" value="ABC_transporter-like_CS"/>
</dbReference>
<dbReference type="InterPro" id="IPR050095">
    <property type="entry name" value="ECF_ABC_transporter_ATP-bd"/>
</dbReference>
<evidence type="ECO:0000256" key="5">
    <source>
        <dbReference type="ARBA" id="ARBA00022737"/>
    </source>
</evidence>
<dbReference type="Gene3D" id="3.40.50.300">
    <property type="entry name" value="P-loop containing nucleotide triphosphate hydrolases"/>
    <property type="match status" value="2"/>
</dbReference>
<dbReference type="AlphaFoldDB" id="I5AX25"/>
<evidence type="ECO:0000256" key="3">
    <source>
        <dbReference type="ARBA" id="ARBA00022448"/>
    </source>
</evidence>
<dbReference type="PANTHER" id="PTHR43553:SF23">
    <property type="entry name" value="ABC TRANSPORTER ATP-BINDING COMPONENT"/>
    <property type="match status" value="1"/>
</dbReference>
<comment type="similarity">
    <text evidence="2">Belongs to the ABC transporter superfamily.</text>
</comment>
<dbReference type="GO" id="GO:0005524">
    <property type="term" value="F:ATP binding"/>
    <property type="evidence" value="ECO:0007669"/>
    <property type="project" value="UniProtKB-KW"/>
</dbReference>
<dbReference type="EMBL" id="CM001487">
    <property type="protein sequence ID" value="EIM58348.1"/>
    <property type="molecule type" value="Genomic_DNA"/>
</dbReference>
<feature type="domain" description="ABC transporter" evidence="11">
    <location>
        <begin position="6"/>
        <end position="245"/>
    </location>
</feature>
<keyword evidence="3" id="KW-0813">Transport</keyword>
<evidence type="ECO:0000256" key="8">
    <source>
        <dbReference type="ARBA" id="ARBA00022967"/>
    </source>
</evidence>
<dbReference type="PANTHER" id="PTHR43553">
    <property type="entry name" value="HEAVY METAL TRANSPORTER"/>
    <property type="match status" value="1"/>
</dbReference>
<evidence type="ECO:0000256" key="10">
    <source>
        <dbReference type="ARBA" id="ARBA00025157"/>
    </source>
</evidence>
<keyword evidence="9" id="KW-0472">Membrane</keyword>
<evidence type="ECO:0000256" key="6">
    <source>
        <dbReference type="ARBA" id="ARBA00022741"/>
    </source>
</evidence>
<dbReference type="InterPro" id="IPR003593">
    <property type="entry name" value="AAA+_ATPase"/>
</dbReference>
<proteinExistence type="inferred from homology"/>
<evidence type="ECO:0000313" key="12">
    <source>
        <dbReference type="EMBL" id="EIM58348.1"/>
    </source>
</evidence>
<dbReference type="GO" id="GO:0042626">
    <property type="term" value="F:ATPase-coupled transmembrane transporter activity"/>
    <property type="evidence" value="ECO:0007669"/>
    <property type="project" value="TreeGrafter"/>
</dbReference>
<dbReference type="PROSITE" id="PS50893">
    <property type="entry name" value="ABC_TRANSPORTER_2"/>
    <property type="match status" value="2"/>
</dbReference>
<accession>I5AX25</accession>
<sequence>MKDRIIEIKQVSFRYKGSEMGLLKDMSLNVCRGETLLLTGASGSGKTTILRLINGLIPHYYQGELEGSVTVTGRDIRNTELYELAGVVGTVFQNPRSQFFSVDTDGEIVFGPENIGLDPEKIRQRKDAVVREMHLEKLLGRSLFELSGGEKQRIACASVSALLPDIILLDEPSSNLDQHAIGNLRQEIIRWKEQGKTILISEHRLWYLKDLVDRVIYMEKGRICREWSGVDFSSLDRENIRKLKLRPLSVPELLASDRETGADIRCAGGTEVSDTRSACTSEVVREKSNGIVLRDFYYSYHRRPYLFRKRQFKKEDTDLSLRIPYLALPKNSVIGVIGENGTGKSTFLKCVCGLEKDCRGSVEIDGKAYRGKERLGICYMVMQDVNHQLFTDSVEDEVLLSMKEEDRERCREILETLGILEYKDKHPMALSGGQKQRVAIASAVAADAKLMLFDEPTSGLDFCHMEKVGELLKKLAEAGNTVLVVTHDPELVELCCDYVMRIEDGEVTAMQNTGNLFR</sequence>
<organism evidence="12 13">
    <name type="scientific">Eubacterium cellulosolvens (strain ATCC 43171 / JCM 9499 / 6)</name>
    <name type="common">Cillobacterium cellulosolvens</name>
    <dbReference type="NCBI Taxonomy" id="633697"/>
    <lineage>
        <taxon>Bacteria</taxon>
        <taxon>Bacillati</taxon>
        <taxon>Bacillota</taxon>
        <taxon>Clostridia</taxon>
        <taxon>Eubacteriales</taxon>
        <taxon>Eubacteriaceae</taxon>
        <taxon>Eubacterium</taxon>
    </lineage>
</organism>
<evidence type="ECO:0000256" key="2">
    <source>
        <dbReference type="ARBA" id="ARBA00005417"/>
    </source>
</evidence>
<keyword evidence="8" id="KW-1278">Translocase</keyword>
<keyword evidence="5" id="KW-0677">Repeat</keyword>
<evidence type="ECO:0000256" key="7">
    <source>
        <dbReference type="ARBA" id="ARBA00022840"/>
    </source>
</evidence>
<name>I5AX25_EUBC6</name>
<keyword evidence="7" id="KW-0067">ATP-binding</keyword>
<dbReference type="SMART" id="SM00382">
    <property type="entry name" value="AAA"/>
    <property type="match status" value="2"/>
</dbReference>
<dbReference type="InterPro" id="IPR003439">
    <property type="entry name" value="ABC_transporter-like_ATP-bd"/>
</dbReference>
<keyword evidence="13" id="KW-1185">Reference proteome</keyword>